<accession>A0A497E2R2</accession>
<dbReference type="PANTHER" id="PTHR43434:SF3">
    <property type="entry name" value="GMP_IMP NUCLEOTIDASE YRFG"/>
    <property type="match status" value="1"/>
</dbReference>
<dbReference type="NCBIfam" id="TIGR01549">
    <property type="entry name" value="HAD-SF-IA-v1"/>
    <property type="match status" value="1"/>
</dbReference>
<dbReference type="EMBL" id="QMPZ01000111">
    <property type="protein sequence ID" value="RLE08205.1"/>
    <property type="molecule type" value="Genomic_DNA"/>
</dbReference>
<dbReference type="InterPro" id="IPR050155">
    <property type="entry name" value="HAD-like_hydrolase_sf"/>
</dbReference>
<proteinExistence type="predicted"/>
<dbReference type="SFLD" id="SFLDS00003">
    <property type="entry name" value="Haloacid_Dehalogenase"/>
    <property type="match status" value="1"/>
</dbReference>
<feature type="non-terminal residue" evidence="1">
    <location>
        <position position="193"/>
    </location>
</feature>
<dbReference type="InterPro" id="IPR006439">
    <property type="entry name" value="HAD-SF_hydro_IA"/>
</dbReference>
<dbReference type="Gene3D" id="1.10.150.520">
    <property type="match status" value="1"/>
</dbReference>
<gene>
    <name evidence="1" type="ORF">DRJ00_06715</name>
</gene>
<dbReference type="GO" id="GO:0008967">
    <property type="term" value="F:phosphoglycolate phosphatase activity"/>
    <property type="evidence" value="ECO:0007669"/>
    <property type="project" value="TreeGrafter"/>
</dbReference>
<evidence type="ECO:0000313" key="2">
    <source>
        <dbReference type="Proteomes" id="UP000279422"/>
    </source>
</evidence>
<dbReference type="SFLD" id="SFLDG01129">
    <property type="entry name" value="C1.5:_HAD__Beta-PGM__Phosphata"/>
    <property type="match status" value="1"/>
</dbReference>
<dbReference type="InterPro" id="IPR036412">
    <property type="entry name" value="HAD-like_sf"/>
</dbReference>
<dbReference type="Proteomes" id="UP000279422">
    <property type="component" value="Unassembled WGS sequence"/>
</dbReference>
<dbReference type="InterPro" id="IPR023214">
    <property type="entry name" value="HAD_sf"/>
</dbReference>
<reference evidence="1 2" key="1">
    <citation type="submission" date="2018-06" db="EMBL/GenBank/DDBJ databases">
        <title>Extensive metabolic versatility and redundancy in microbially diverse, dynamic hydrothermal sediments.</title>
        <authorList>
            <person name="Dombrowski N."/>
            <person name="Teske A."/>
            <person name="Baker B.J."/>
        </authorList>
    </citation>
    <scope>NUCLEOTIDE SEQUENCE [LARGE SCALE GENOMIC DNA]</scope>
    <source>
        <strain evidence="1">B47_G16</strain>
    </source>
</reference>
<dbReference type="GO" id="GO:0005829">
    <property type="term" value="C:cytosol"/>
    <property type="evidence" value="ECO:0007669"/>
    <property type="project" value="TreeGrafter"/>
</dbReference>
<dbReference type="Pfam" id="PF00702">
    <property type="entry name" value="Hydrolase"/>
    <property type="match status" value="1"/>
</dbReference>
<dbReference type="Gene3D" id="3.40.50.1000">
    <property type="entry name" value="HAD superfamily/HAD-like"/>
    <property type="match status" value="1"/>
</dbReference>
<dbReference type="PANTHER" id="PTHR43434">
    <property type="entry name" value="PHOSPHOGLYCOLATE PHOSPHATASE"/>
    <property type="match status" value="1"/>
</dbReference>
<sequence length="193" mass="22996">MKFKGIEVISFDVDGTLIKEGFNDLIWRGEIPLLYAQRKNISFEEAKKVVQEEYSRVGEKNPNWYDINFWIKHFQLNVSWKEIISKYETRIELYPDVIPVLERLRKKYRLIVISMMPKEFLTPKLRKIGSYFEYAFSTLSELKDLKSPQGYLRICERVKVSPSHLLHVGDSWEFDYVSPRKVNINAVLIDRRN</sequence>
<dbReference type="AlphaFoldDB" id="A0A497E2R2"/>
<protein>
    <recommendedName>
        <fullName evidence="3">HAD family hydrolase</fullName>
    </recommendedName>
</protein>
<evidence type="ECO:0000313" key="1">
    <source>
        <dbReference type="EMBL" id="RLE08205.1"/>
    </source>
</evidence>
<dbReference type="CDD" id="cd01427">
    <property type="entry name" value="HAD_like"/>
    <property type="match status" value="1"/>
</dbReference>
<organism evidence="1 2">
    <name type="scientific">Aerophobetes bacterium</name>
    <dbReference type="NCBI Taxonomy" id="2030807"/>
    <lineage>
        <taxon>Bacteria</taxon>
        <taxon>Candidatus Aerophobota</taxon>
    </lineage>
</organism>
<comment type="caution">
    <text evidence="1">The sequence shown here is derived from an EMBL/GenBank/DDBJ whole genome shotgun (WGS) entry which is preliminary data.</text>
</comment>
<dbReference type="SUPFAM" id="SSF56784">
    <property type="entry name" value="HAD-like"/>
    <property type="match status" value="1"/>
</dbReference>
<name>A0A497E2R2_UNCAE</name>
<evidence type="ECO:0008006" key="3">
    <source>
        <dbReference type="Google" id="ProtNLM"/>
    </source>
</evidence>
<dbReference type="GO" id="GO:0006281">
    <property type="term" value="P:DNA repair"/>
    <property type="evidence" value="ECO:0007669"/>
    <property type="project" value="TreeGrafter"/>
</dbReference>